<dbReference type="PANTHER" id="PTHR15730">
    <property type="entry name" value="EXPERIMENTAL AUTOIMMUNE PROSTATITIS ANTIGEN 2-RELATED"/>
    <property type="match status" value="1"/>
</dbReference>
<dbReference type="InterPro" id="IPR032179">
    <property type="entry name" value="Cry22Aa_Ig-like"/>
</dbReference>
<dbReference type="Pfam" id="PF16403">
    <property type="entry name" value="Bact_surface_Ig-like"/>
    <property type="match status" value="2"/>
</dbReference>
<dbReference type="PANTHER" id="PTHR15730:SF5">
    <property type="entry name" value="SI:CH211-210B2.2-RELATED"/>
    <property type="match status" value="1"/>
</dbReference>
<gene>
    <name evidence="4" type="primary">nagJ_4</name>
    <name evidence="4" type="ORF">BTGOE4_59870</name>
</gene>
<dbReference type="Gene3D" id="2.60.40.10">
    <property type="entry name" value="Immunoglobulins"/>
    <property type="match status" value="3"/>
</dbReference>
<dbReference type="Pfam" id="PF13402">
    <property type="entry name" value="Peptidase_M60"/>
    <property type="match status" value="1"/>
</dbReference>
<keyword evidence="2" id="KW-1133">Transmembrane helix</keyword>
<dbReference type="InterPro" id="IPR013783">
    <property type="entry name" value="Ig-like_fold"/>
</dbReference>
<keyword evidence="2" id="KW-0812">Transmembrane</keyword>
<dbReference type="EC" id="3.2.1.169" evidence="4"/>
<dbReference type="InterPro" id="IPR031161">
    <property type="entry name" value="Peptidase_M60_dom"/>
</dbReference>
<keyword evidence="4" id="KW-0326">Glycosidase</keyword>
<feature type="compositionally biased region" description="Basic and acidic residues" evidence="1">
    <location>
        <begin position="570"/>
        <end position="585"/>
    </location>
</feature>
<dbReference type="Pfam" id="PF17291">
    <property type="entry name" value="M60-like_N"/>
    <property type="match status" value="1"/>
</dbReference>
<evidence type="ECO:0000313" key="5">
    <source>
        <dbReference type="Proteomes" id="UP000175994"/>
    </source>
</evidence>
<sequence length="775" mass="86751">MEQIEKERIIYMQKRNHYIFQKPMKVLATSAILTTTLFTPIITNNLNVHAETVNQPTTNQYELREFDLPATGNYQDEATRERRSEQKTYIPTGIYIQPNEEVTVEVSGTNKIRAIIGTHGYDKEWGKEIKLSPGTNKISSPNGGLLGLDNNQTTGTVTVKVTQGGSHVPLFELGKHTKADWIAMMDKYPNAHAVQLKSKKALLTVTQDSAKKHIVNQDPIPLLETYDEMIRAQDKISGLSETDPNPLHRSTQRIWAFIENPNRPTWGMYASLDGAAFTTAGNAIESVLNVNKFGWGQMHEAGHARQQHPWTWNDLRGMGEVTVNLYSLAAQKRLFPNQPTRLEKSGDYDKAFVYLKQTDKDYKNINDLFVKLVMLWQLHLAYGEDFYPNLHKLYRELPKEQLPKTDEEKIQAFIYNTSKVAKQNVLSFFDQWGLKASQETRQKIEALNYPILTAPIWEATDSKPVIVEEIPDMEPNFTVPVGATVNIGNSFDPMSGVSATDKEDGDLTNKITVDGKVDTSKAGTYELTYTVKDSKSHKVNAKQTVTVKEKEEIKDGPPLLKVPSETTISEGDKFDPMRDVSATDKEDGDLTSEVKHEGEVDTNTPGTCTIKYTVKDSAGHLAIQIQTVTVKEKEKPIEIQEPELTVPTEGNMNVEDKFAPMTGVKAIEKEEGNITDKVRRFGEIDIFKTGTSEEKFRGRDSGSNEVTTIQKVVVTDKENGINNIPNNSNSDEKEDTYKGLPKAGKSINNSAAIGILMVLAGLIITFGCKFKKVLK</sequence>
<evidence type="ECO:0000256" key="2">
    <source>
        <dbReference type="SAM" id="Phobius"/>
    </source>
</evidence>
<evidence type="ECO:0000256" key="1">
    <source>
        <dbReference type="SAM" id="MobiDB-lite"/>
    </source>
</evidence>
<dbReference type="InterPro" id="IPR042279">
    <property type="entry name" value="Pep_M60_3"/>
</dbReference>
<reference evidence="4 5" key="1">
    <citation type="submission" date="2016-04" db="EMBL/GenBank/DDBJ databases">
        <title>Bacillus thuringiensis and Bacillus weihenstephanensis as novel biocontrol agents of wilt causing Verticillium species.</title>
        <authorList>
            <person name="Hollensteiner J."/>
            <person name="Wemheuer F."/>
            <person name="Harting R."/>
            <person name="Kolarzyk A."/>
            <person name="Diaz-Valerio S."/>
            <person name="Poehlein A."/>
            <person name="Brzuszkiewicz E."/>
            <person name="Nesemann K."/>
            <person name="Braus-Stromeyer S."/>
            <person name="Braus G."/>
            <person name="Daniel R."/>
            <person name="Liesegang H."/>
        </authorList>
    </citation>
    <scope>NUCLEOTIDE SEQUENCE [LARGE SCALE GENOMIC DNA]</scope>
    <source>
        <strain evidence="4 5">GOE4</strain>
    </source>
</reference>
<feature type="transmembrane region" description="Helical" evidence="2">
    <location>
        <begin position="751"/>
        <end position="770"/>
    </location>
</feature>
<proteinExistence type="predicted"/>
<keyword evidence="4" id="KW-0378">Hydrolase</keyword>
<dbReference type="GO" id="GO:0102571">
    <property type="term" value="F:[protein]-3-O-(N-acetyl-D-glucosaminyl)-L-serine/L-threonine O-N-acetyl-alpha-D-glucosaminase activity"/>
    <property type="evidence" value="ECO:0007669"/>
    <property type="project" value="UniProtKB-EC"/>
</dbReference>
<dbReference type="PROSITE" id="PS51723">
    <property type="entry name" value="PEPTIDASE_M60"/>
    <property type="match status" value="1"/>
</dbReference>
<dbReference type="EMBL" id="LXLI01000042">
    <property type="protein sequence ID" value="OFC88467.1"/>
    <property type="molecule type" value="Genomic_DNA"/>
</dbReference>
<dbReference type="SMART" id="SM01276">
    <property type="entry name" value="M60-like"/>
    <property type="match status" value="1"/>
</dbReference>
<comment type="caution">
    <text evidence="4">The sequence shown here is derived from an EMBL/GenBank/DDBJ whole genome shotgun (WGS) entry which is preliminary data.</text>
</comment>
<protein>
    <submittedName>
        <fullName evidence="4">O-GlcNAcase NagJ</fullName>
        <ecNumber evidence="4">3.2.1.169</ecNumber>
    </submittedName>
</protein>
<accession>A0A9X5N073</accession>
<feature type="domain" description="Peptidase M60" evidence="3">
    <location>
        <begin position="87"/>
        <end position="383"/>
    </location>
</feature>
<dbReference type="InterPro" id="IPR051244">
    <property type="entry name" value="TCAF"/>
</dbReference>
<name>A0A9X5N073_BACTU</name>
<organism evidence="4 5">
    <name type="scientific">Bacillus thuringiensis</name>
    <dbReference type="NCBI Taxonomy" id="1428"/>
    <lineage>
        <taxon>Bacteria</taxon>
        <taxon>Bacillati</taxon>
        <taxon>Bacillota</taxon>
        <taxon>Bacilli</taxon>
        <taxon>Bacillales</taxon>
        <taxon>Bacillaceae</taxon>
        <taxon>Bacillus</taxon>
        <taxon>Bacillus cereus group</taxon>
    </lineage>
</organism>
<dbReference type="Proteomes" id="UP000175994">
    <property type="component" value="Unassembled WGS sequence"/>
</dbReference>
<keyword evidence="2" id="KW-0472">Membrane</keyword>
<dbReference type="Gene3D" id="3.40.390.80">
    <property type="entry name" value="Peptidase M60, enhancin-like domain 2"/>
    <property type="match status" value="1"/>
</dbReference>
<dbReference type="Gene3D" id="2.60.120.1250">
    <property type="entry name" value="Peptidase M60, enhancin-like domain 1"/>
    <property type="match status" value="1"/>
</dbReference>
<feature type="region of interest" description="Disordered" evidence="1">
    <location>
        <begin position="549"/>
        <end position="602"/>
    </location>
</feature>
<dbReference type="Gene3D" id="1.10.390.30">
    <property type="entry name" value="Peptidase M60, enhancin-like domain 3"/>
    <property type="match status" value="1"/>
</dbReference>
<evidence type="ECO:0000313" key="4">
    <source>
        <dbReference type="EMBL" id="OFC88467.1"/>
    </source>
</evidence>
<dbReference type="AlphaFoldDB" id="A0A9X5N073"/>
<dbReference type="InterPro" id="IPR035423">
    <property type="entry name" value="M60-like_N"/>
</dbReference>
<evidence type="ECO:0000259" key="3">
    <source>
        <dbReference type="PROSITE" id="PS51723"/>
    </source>
</evidence>